<proteinExistence type="predicted"/>
<name>A0A3A2Z831_9EURO</name>
<evidence type="ECO:0000313" key="2">
    <source>
        <dbReference type="EMBL" id="RJE19056.1"/>
    </source>
</evidence>
<comment type="caution">
    <text evidence="2">The sequence shown here is derived from an EMBL/GenBank/DDBJ whole genome shotgun (WGS) entry which is preliminary data.</text>
</comment>
<feature type="compositionally biased region" description="Low complexity" evidence="1">
    <location>
        <begin position="647"/>
        <end position="657"/>
    </location>
</feature>
<organism evidence="2 3">
    <name type="scientific">Aspergillus sclerotialis</name>
    <dbReference type="NCBI Taxonomy" id="2070753"/>
    <lineage>
        <taxon>Eukaryota</taxon>
        <taxon>Fungi</taxon>
        <taxon>Dikarya</taxon>
        <taxon>Ascomycota</taxon>
        <taxon>Pezizomycotina</taxon>
        <taxon>Eurotiomycetes</taxon>
        <taxon>Eurotiomycetidae</taxon>
        <taxon>Eurotiales</taxon>
        <taxon>Aspergillaceae</taxon>
        <taxon>Aspergillus</taxon>
        <taxon>Aspergillus subgen. Polypaecilum</taxon>
    </lineage>
</organism>
<feature type="compositionally biased region" description="Basic and acidic residues" evidence="1">
    <location>
        <begin position="560"/>
        <end position="576"/>
    </location>
</feature>
<gene>
    <name evidence="2" type="ORF">PHISCL_08614</name>
</gene>
<dbReference type="STRING" id="2070753.A0A3A2Z831"/>
<evidence type="ECO:0000313" key="3">
    <source>
        <dbReference type="Proteomes" id="UP000266188"/>
    </source>
</evidence>
<feature type="region of interest" description="Disordered" evidence="1">
    <location>
        <begin position="114"/>
        <end position="170"/>
    </location>
</feature>
<feature type="region of interest" description="Disordered" evidence="1">
    <location>
        <begin position="1"/>
        <end position="44"/>
    </location>
</feature>
<feature type="compositionally biased region" description="Pro residues" evidence="1">
    <location>
        <begin position="478"/>
        <end position="498"/>
    </location>
</feature>
<dbReference type="Proteomes" id="UP000266188">
    <property type="component" value="Unassembled WGS sequence"/>
</dbReference>
<dbReference type="AlphaFoldDB" id="A0A3A2Z831"/>
<dbReference type="OrthoDB" id="4115400at2759"/>
<feature type="compositionally biased region" description="Basic and acidic residues" evidence="1">
    <location>
        <begin position="216"/>
        <end position="230"/>
    </location>
</feature>
<feature type="region of interest" description="Disordered" evidence="1">
    <location>
        <begin position="384"/>
        <end position="674"/>
    </location>
</feature>
<feature type="compositionally biased region" description="Low complexity" evidence="1">
    <location>
        <begin position="499"/>
        <end position="512"/>
    </location>
</feature>
<reference evidence="3" key="1">
    <citation type="submission" date="2017-02" db="EMBL/GenBank/DDBJ databases">
        <authorList>
            <person name="Tafer H."/>
            <person name="Lopandic K."/>
        </authorList>
    </citation>
    <scope>NUCLEOTIDE SEQUENCE [LARGE SCALE GENOMIC DNA]</scope>
    <source>
        <strain evidence="3">CBS 366.77</strain>
    </source>
</reference>
<accession>A0A3A2Z831</accession>
<feature type="compositionally biased region" description="Low complexity" evidence="1">
    <location>
        <begin position="628"/>
        <end position="638"/>
    </location>
</feature>
<evidence type="ECO:0000256" key="1">
    <source>
        <dbReference type="SAM" id="MobiDB-lite"/>
    </source>
</evidence>
<dbReference type="EMBL" id="MVGC01000456">
    <property type="protein sequence ID" value="RJE19056.1"/>
    <property type="molecule type" value="Genomic_DNA"/>
</dbReference>
<keyword evidence="3" id="KW-1185">Reference proteome</keyword>
<feature type="compositionally biased region" description="Acidic residues" evidence="1">
    <location>
        <begin position="114"/>
        <end position="131"/>
    </location>
</feature>
<protein>
    <submittedName>
        <fullName evidence="2">Uncharacterized protein</fullName>
    </submittedName>
</protein>
<sequence>MSPVAQDDIDTDTHTSGMSRENSPVHRKFSERMHSNSQSPSLMPHEAKCSWCGIYLEIPDDDELSHGRVLKEHIATVHPHIAKFAMYDGAGDEADDHTPGDLEHSEELPAAIEDGEDGADGEAAEDAEDGAGIDFEGGDVAQEGNVGDEDVEHEGDGFGHEEESDQLPGFSHEQDAVSVDKRLHQFWNIHDPREFSEDFNDETAEAERTWNHVFQETKRGKKRDASDFPDRPGPYQKVKVKKGEFLEITPLDEFLSQLRNPESRTTDELYAITQNAALALKTWQDEYLAIDKLYKRATRFTSKPTADPRKLESKEVFEDKKEAALYGYKYDPRADKVGNQNPFLQGNFKPTTTQMRRIIAKAGPNNPNPDGWPTISKFGVEYIPKLQDPPRRAPLPPKTTRKRKAAEIEAANLGEDTEGTPGGTPDATEESPRRRTRARVNNAVETTAPPPPPRGATRGRGRGRGASRMSSRSHEPHAPTPPPQVLAPAGPVPAPPSSQPAAGNGPANAQPSDAAIDAAELARRQKIANSKNPKRTEAMLNHWARFNREGRVRNPKRTKAQIEADRMAEANKKSAEPPKPAGRKRLAASLPSLGQPAPVQPAPMPSLAARGPMPPPYAPIDPRTVSHPYGPTPGQQLQQPPPPVPYHSPYTGYYMHPYMPPPPADQLTAGPRPA</sequence>
<feature type="region of interest" description="Disordered" evidence="1">
    <location>
        <begin position="216"/>
        <end position="236"/>
    </location>
</feature>